<gene>
    <name evidence="2" type="ORF">HDF16_005507</name>
</gene>
<reference evidence="2 3" key="1">
    <citation type="submission" date="2020-08" db="EMBL/GenBank/DDBJ databases">
        <title>Genomic Encyclopedia of Type Strains, Phase IV (KMG-V): Genome sequencing to study the core and pangenomes of soil and plant-associated prokaryotes.</title>
        <authorList>
            <person name="Whitman W."/>
        </authorList>
    </citation>
    <scope>NUCLEOTIDE SEQUENCE [LARGE SCALE GENOMIC DNA]</scope>
    <source>
        <strain evidence="2 3">M8UP14</strain>
    </source>
</reference>
<organism evidence="2 3">
    <name type="scientific">Granulicella aggregans</name>
    <dbReference type="NCBI Taxonomy" id="474949"/>
    <lineage>
        <taxon>Bacteria</taxon>
        <taxon>Pseudomonadati</taxon>
        <taxon>Acidobacteriota</taxon>
        <taxon>Terriglobia</taxon>
        <taxon>Terriglobales</taxon>
        <taxon>Acidobacteriaceae</taxon>
        <taxon>Granulicella</taxon>
    </lineage>
</organism>
<accession>A0A7W7ZIY9</accession>
<evidence type="ECO:0000256" key="1">
    <source>
        <dbReference type="SAM" id="MobiDB-lite"/>
    </source>
</evidence>
<evidence type="ECO:0000313" key="3">
    <source>
        <dbReference type="Proteomes" id="UP000540989"/>
    </source>
</evidence>
<name>A0A7W7ZIY9_9BACT</name>
<dbReference type="AlphaFoldDB" id="A0A7W7ZIY9"/>
<evidence type="ECO:0000313" key="2">
    <source>
        <dbReference type="EMBL" id="MBB5060771.1"/>
    </source>
</evidence>
<keyword evidence="3" id="KW-1185">Reference proteome</keyword>
<protein>
    <submittedName>
        <fullName evidence="2">Uncharacterized protein</fullName>
    </submittedName>
</protein>
<comment type="caution">
    <text evidence="2">The sequence shown here is derived from an EMBL/GenBank/DDBJ whole genome shotgun (WGS) entry which is preliminary data.</text>
</comment>
<dbReference type="EMBL" id="JACHIP010000019">
    <property type="protein sequence ID" value="MBB5060771.1"/>
    <property type="molecule type" value="Genomic_DNA"/>
</dbReference>
<proteinExistence type="predicted"/>
<sequence length="134" mass="15068">MHLEIIILRFLLAIFSLEKPMFFEEKRDVLLLPEPTEPGVKTWPKAHRNAARSGSLLTARFWPLLLLLLPVALRLLLWKCGRVWPLWAPSKRSAISIAGRYGVSPSPKSLSTRLDLAMESSEPENAEEIVAPAS</sequence>
<dbReference type="Proteomes" id="UP000540989">
    <property type="component" value="Unassembled WGS sequence"/>
</dbReference>
<feature type="region of interest" description="Disordered" evidence="1">
    <location>
        <begin position="114"/>
        <end position="134"/>
    </location>
</feature>